<comment type="caution">
    <text evidence="1">The sequence shown here is derived from an EMBL/GenBank/DDBJ whole genome shotgun (WGS) entry which is preliminary data.</text>
</comment>
<organism evidence="1 2">
    <name type="scientific">Segatella copri</name>
    <dbReference type="NCBI Taxonomy" id="165179"/>
    <lineage>
        <taxon>Bacteria</taxon>
        <taxon>Pseudomonadati</taxon>
        <taxon>Bacteroidota</taxon>
        <taxon>Bacteroidia</taxon>
        <taxon>Bacteroidales</taxon>
        <taxon>Prevotellaceae</taxon>
        <taxon>Segatella</taxon>
    </lineage>
</organism>
<dbReference type="Proteomes" id="UP001200307">
    <property type="component" value="Unassembled WGS sequence"/>
</dbReference>
<dbReference type="EMBL" id="JAJTVO010000006">
    <property type="protein sequence ID" value="MCE4121565.1"/>
    <property type="molecule type" value="Genomic_DNA"/>
</dbReference>
<evidence type="ECO:0000313" key="1">
    <source>
        <dbReference type="EMBL" id="MCE4121565.1"/>
    </source>
</evidence>
<dbReference type="RefSeq" id="WP_218435315.1">
    <property type="nucleotide sequence ID" value="NZ_JAHRGB010000031.1"/>
</dbReference>
<protein>
    <submittedName>
        <fullName evidence="1">GIY-YIG nuclease family protein</fullName>
    </submittedName>
</protein>
<dbReference type="AlphaFoldDB" id="A0AAW4YF64"/>
<name>A0AAW4YF64_9BACT</name>
<accession>A0AAW4YF64</accession>
<reference evidence="1" key="1">
    <citation type="submission" date="2021-12" db="EMBL/GenBank/DDBJ databases">
        <authorList>
            <person name="Lv X."/>
        </authorList>
    </citation>
    <scope>NUCLEOTIDE SEQUENCE</scope>
    <source>
        <strain evidence="1">HF2106</strain>
    </source>
</reference>
<dbReference type="CDD" id="cd00719">
    <property type="entry name" value="GIY-YIG_SF"/>
    <property type="match status" value="1"/>
</dbReference>
<evidence type="ECO:0000313" key="2">
    <source>
        <dbReference type="Proteomes" id="UP001200307"/>
    </source>
</evidence>
<proteinExistence type="predicted"/>
<sequence length="141" mass="16566">MNYQLDVQGYYKDQSRTGFPHSSGIYFVYRGIYIPHLKTVTLMELLYIGETENLYDRHNEHDKRNEFLARLQEGEELFYSFALTESLSNEQRKKVEAALIYELCPPLNVQNVDSFIYDEITINVLGDRHAYIPDQINAPSY</sequence>
<gene>
    <name evidence="1" type="ORF">LYY06_04695</name>
</gene>